<organism evidence="3 4">
    <name type="scientific">Deinococcus arcticus</name>
    <dbReference type="NCBI Taxonomy" id="2136176"/>
    <lineage>
        <taxon>Bacteria</taxon>
        <taxon>Thermotogati</taxon>
        <taxon>Deinococcota</taxon>
        <taxon>Deinococci</taxon>
        <taxon>Deinococcales</taxon>
        <taxon>Deinococcaceae</taxon>
        <taxon>Deinococcus</taxon>
    </lineage>
</organism>
<feature type="compositionally biased region" description="Polar residues" evidence="1">
    <location>
        <begin position="1"/>
        <end position="12"/>
    </location>
</feature>
<keyword evidence="4" id="KW-1185">Reference proteome</keyword>
<dbReference type="Gene3D" id="3.40.1580.10">
    <property type="entry name" value="SMI1/KNR4-like"/>
    <property type="match status" value="1"/>
</dbReference>
<evidence type="ECO:0000256" key="1">
    <source>
        <dbReference type="SAM" id="MobiDB-lite"/>
    </source>
</evidence>
<feature type="region of interest" description="Disordered" evidence="1">
    <location>
        <begin position="1"/>
        <end position="34"/>
    </location>
</feature>
<dbReference type="InterPro" id="IPR018958">
    <property type="entry name" value="Knr4/Smi1-like_dom"/>
</dbReference>
<dbReference type="SUPFAM" id="SSF160631">
    <property type="entry name" value="SMI1/KNR4-like"/>
    <property type="match status" value="1"/>
</dbReference>
<dbReference type="EMBL" id="PYSV01000036">
    <property type="protein sequence ID" value="PTA66376.1"/>
    <property type="molecule type" value="Genomic_DNA"/>
</dbReference>
<sequence>MRPARATQSESGWLSGRPDAGSRPAPATRSLADQTCDHRRMVRVALLDGETPVVLNEPGPPVAERDIAAFEALLDRALPADYRAFLLAYNGGCPVVTQGTGENGDEFMLSGFLELHPDDMDEPYTRHLCTPARREADYCWGLPVDALVFANDPGGNLFTLSLDDPRHTVRFIDHELDAPFETHRVLAQGFTAFLQLIRSVDAQAALDAAEQRHERETLTRGPFPAALEAQVQRAEALHPEVRAAVRRAGLAVFDAKSHFSLHADPHSLHVFDVMLWLHETATGPGITRSAMHEVLQGWFRDTPDGFGLTGYAPGFLDDWWTARFDDGILEGNPDGTGRFTPAARAALLAALNTHLK</sequence>
<feature type="domain" description="Knr4/Smi1-like" evidence="2">
    <location>
        <begin position="61"/>
        <end position="196"/>
    </location>
</feature>
<name>A0A2T3W3A1_9DEIO</name>
<dbReference type="Pfam" id="PF09346">
    <property type="entry name" value="SMI1_KNR4"/>
    <property type="match status" value="1"/>
</dbReference>
<dbReference type="SMART" id="SM00860">
    <property type="entry name" value="SMI1_KNR4"/>
    <property type="match status" value="1"/>
</dbReference>
<gene>
    <name evidence="3" type="ORF">C8263_18225</name>
</gene>
<dbReference type="AlphaFoldDB" id="A0A2T3W3A1"/>
<dbReference type="Proteomes" id="UP000240317">
    <property type="component" value="Unassembled WGS sequence"/>
</dbReference>
<evidence type="ECO:0000313" key="4">
    <source>
        <dbReference type="Proteomes" id="UP000240317"/>
    </source>
</evidence>
<accession>A0A2T3W3A1</accession>
<comment type="caution">
    <text evidence="3">The sequence shown here is derived from an EMBL/GenBank/DDBJ whole genome shotgun (WGS) entry which is preliminary data.</text>
</comment>
<evidence type="ECO:0000259" key="2">
    <source>
        <dbReference type="SMART" id="SM00860"/>
    </source>
</evidence>
<reference evidence="3 4" key="1">
    <citation type="submission" date="2018-03" db="EMBL/GenBank/DDBJ databases">
        <title>Draft genome of Deinococcus sp. OD32.</title>
        <authorList>
            <person name="Wang X.-P."/>
            <person name="Du Z.-J."/>
        </authorList>
    </citation>
    <scope>NUCLEOTIDE SEQUENCE [LARGE SCALE GENOMIC DNA]</scope>
    <source>
        <strain evidence="3 4">OD32</strain>
    </source>
</reference>
<dbReference type="InterPro" id="IPR037883">
    <property type="entry name" value="Knr4/Smi1-like_sf"/>
</dbReference>
<evidence type="ECO:0000313" key="3">
    <source>
        <dbReference type="EMBL" id="PTA66376.1"/>
    </source>
</evidence>
<protein>
    <recommendedName>
        <fullName evidence="2">Knr4/Smi1-like domain-containing protein</fullName>
    </recommendedName>
</protein>
<proteinExistence type="predicted"/>